<dbReference type="AlphaFoldDB" id="A0A644WMB1"/>
<dbReference type="GO" id="GO:0003700">
    <property type="term" value="F:DNA-binding transcription factor activity"/>
    <property type="evidence" value="ECO:0007669"/>
    <property type="project" value="InterPro"/>
</dbReference>
<protein>
    <submittedName>
        <fullName evidence="4">Glucitol operon repressor</fullName>
    </submittedName>
</protein>
<dbReference type="Pfam" id="PF08220">
    <property type="entry name" value="HTH_DeoR"/>
    <property type="match status" value="1"/>
</dbReference>
<dbReference type="PROSITE" id="PS51000">
    <property type="entry name" value="HTH_DEOR_2"/>
    <property type="match status" value="1"/>
</dbReference>
<dbReference type="SMART" id="SM01134">
    <property type="entry name" value="DeoRC"/>
    <property type="match status" value="1"/>
</dbReference>
<dbReference type="PANTHER" id="PTHR30363">
    <property type="entry name" value="HTH-TYPE TRANSCRIPTIONAL REGULATOR SRLR-RELATED"/>
    <property type="match status" value="1"/>
</dbReference>
<comment type="caution">
    <text evidence="4">The sequence shown here is derived from an EMBL/GenBank/DDBJ whole genome shotgun (WGS) entry which is preliminary data.</text>
</comment>
<dbReference type="InterPro" id="IPR037171">
    <property type="entry name" value="NagB/RpiA_transferase-like"/>
</dbReference>
<dbReference type="SMART" id="SM00420">
    <property type="entry name" value="HTH_DEOR"/>
    <property type="match status" value="1"/>
</dbReference>
<gene>
    <name evidence="4" type="primary">srlR_5</name>
    <name evidence="4" type="ORF">SDC9_50910</name>
</gene>
<proteinExistence type="predicted"/>
<dbReference type="InterPro" id="IPR036390">
    <property type="entry name" value="WH_DNA-bd_sf"/>
</dbReference>
<evidence type="ECO:0000313" key="4">
    <source>
        <dbReference type="EMBL" id="MPM04631.1"/>
    </source>
</evidence>
<keyword evidence="2" id="KW-0804">Transcription</keyword>
<evidence type="ECO:0000256" key="2">
    <source>
        <dbReference type="ARBA" id="ARBA00023163"/>
    </source>
</evidence>
<dbReference type="Pfam" id="PF00455">
    <property type="entry name" value="DeoRC"/>
    <property type="match status" value="1"/>
</dbReference>
<dbReference type="SUPFAM" id="SSF46785">
    <property type="entry name" value="Winged helix' DNA-binding domain"/>
    <property type="match status" value="1"/>
</dbReference>
<feature type="domain" description="HTH deoR-type" evidence="3">
    <location>
        <begin position="3"/>
        <end position="58"/>
    </location>
</feature>
<sequence>MNPAARKKEILSVLARDGSVQVVELARSLDVSKVTIRSDLDELETKGLLVRTHGGAVPAETQGSSRFISQTINEYTNQKIAIAKLASTFIKSGQSIIIDNGSTTLHIAQYIADLPITVTTSSLLVMQELMHAEKVDLLMAGGILRRPSMGLMGNFSKEFYRQIHADWCFLGAAGYSSRHGVYCTNLIEADTKQTMIQSASKVCLLVDSSKMEHLSLAKVCDWNSIHYLITDSISEEIRTVIESQGVKVMVVDEA</sequence>
<dbReference type="PANTHER" id="PTHR30363:SF44">
    <property type="entry name" value="AGA OPERON TRANSCRIPTIONAL REPRESSOR-RELATED"/>
    <property type="match status" value="1"/>
</dbReference>
<keyword evidence="1" id="KW-0805">Transcription regulation</keyword>
<dbReference type="InterPro" id="IPR001034">
    <property type="entry name" value="DeoR_HTH"/>
</dbReference>
<evidence type="ECO:0000256" key="1">
    <source>
        <dbReference type="ARBA" id="ARBA00023015"/>
    </source>
</evidence>
<dbReference type="EMBL" id="VSSQ01001056">
    <property type="protein sequence ID" value="MPM04631.1"/>
    <property type="molecule type" value="Genomic_DNA"/>
</dbReference>
<name>A0A644WMB1_9ZZZZ</name>
<evidence type="ECO:0000259" key="3">
    <source>
        <dbReference type="PROSITE" id="PS51000"/>
    </source>
</evidence>
<accession>A0A644WMB1</accession>
<dbReference type="SUPFAM" id="SSF100950">
    <property type="entry name" value="NagB/RpiA/CoA transferase-like"/>
    <property type="match status" value="1"/>
</dbReference>
<dbReference type="Gene3D" id="3.40.50.1360">
    <property type="match status" value="1"/>
</dbReference>
<dbReference type="PRINTS" id="PR00037">
    <property type="entry name" value="HTHLACR"/>
</dbReference>
<dbReference type="InterPro" id="IPR050313">
    <property type="entry name" value="Carb_Metab_HTH_regulators"/>
</dbReference>
<dbReference type="Gene3D" id="1.10.10.10">
    <property type="entry name" value="Winged helix-like DNA-binding domain superfamily/Winged helix DNA-binding domain"/>
    <property type="match status" value="1"/>
</dbReference>
<organism evidence="4">
    <name type="scientific">bioreactor metagenome</name>
    <dbReference type="NCBI Taxonomy" id="1076179"/>
    <lineage>
        <taxon>unclassified sequences</taxon>
        <taxon>metagenomes</taxon>
        <taxon>ecological metagenomes</taxon>
    </lineage>
</organism>
<dbReference type="InterPro" id="IPR036388">
    <property type="entry name" value="WH-like_DNA-bd_sf"/>
</dbReference>
<dbReference type="InterPro" id="IPR014036">
    <property type="entry name" value="DeoR-like_C"/>
</dbReference>
<reference evidence="4" key="1">
    <citation type="submission" date="2019-08" db="EMBL/GenBank/DDBJ databases">
        <authorList>
            <person name="Kucharzyk K."/>
            <person name="Murdoch R.W."/>
            <person name="Higgins S."/>
            <person name="Loffler F."/>
        </authorList>
    </citation>
    <scope>NUCLEOTIDE SEQUENCE</scope>
</reference>